<comment type="similarity">
    <text evidence="2">Belongs to the YkuD family.</text>
</comment>
<dbReference type="EMBL" id="CVQV01000005">
    <property type="protein sequence ID" value="CRK75129.1"/>
    <property type="molecule type" value="Genomic_DNA"/>
</dbReference>
<dbReference type="InterPro" id="IPR038063">
    <property type="entry name" value="Transpep_catalytic_dom"/>
</dbReference>
<reference evidence="9 10" key="1">
    <citation type="submission" date="2015-04" db="EMBL/GenBank/DDBJ databases">
        <authorList>
            <person name="Syromyatnikov M.Y."/>
            <person name="Popov V.N."/>
        </authorList>
    </citation>
    <scope>NUCLEOTIDE SEQUENCE [LARGE SCALE GENOMIC DNA]</scope>
    <source>
        <strain evidence="9 10">CECT 5292</strain>
    </source>
</reference>
<dbReference type="GO" id="GO:0004180">
    <property type="term" value="F:carboxypeptidase activity"/>
    <property type="evidence" value="ECO:0007669"/>
    <property type="project" value="UniProtKB-ARBA"/>
</dbReference>
<keyword evidence="6 7" id="KW-0961">Cell wall biogenesis/degradation</keyword>
<keyword evidence="5 7" id="KW-0573">Peptidoglycan synthesis</keyword>
<keyword evidence="10" id="KW-1185">Reference proteome</keyword>
<dbReference type="Proteomes" id="UP000048949">
    <property type="component" value="Unassembled WGS sequence"/>
</dbReference>
<evidence type="ECO:0000256" key="7">
    <source>
        <dbReference type="PROSITE-ProRule" id="PRU01373"/>
    </source>
</evidence>
<dbReference type="PANTHER" id="PTHR36699:SF1">
    <property type="entry name" value="L,D-TRANSPEPTIDASE YAFK-RELATED"/>
    <property type="match status" value="1"/>
</dbReference>
<feature type="active site" description="Nucleophile" evidence="7">
    <location>
        <position position="140"/>
    </location>
</feature>
<comment type="pathway">
    <text evidence="1 7">Cell wall biogenesis; peptidoglycan biosynthesis.</text>
</comment>
<protein>
    <submittedName>
        <fullName evidence="9">L,D-transpeptidase catalytic domain</fullName>
    </submittedName>
</protein>
<proteinExistence type="inferred from homology"/>
<dbReference type="GO" id="GO:0016740">
    <property type="term" value="F:transferase activity"/>
    <property type="evidence" value="ECO:0007669"/>
    <property type="project" value="UniProtKB-KW"/>
</dbReference>
<dbReference type="Gene3D" id="2.40.440.10">
    <property type="entry name" value="L,D-transpeptidase catalytic domain-like"/>
    <property type="match status" value="1"/>
</dbReference>
<dbReference type="OrthoDB" id="9809748at2"/>
<evidence type="ECO:0000256" key="4">
    <source>
        <dbReference type="ARBA" id="ARBA00022960"/>
    </source>
</evidence>
<dbReference type="PANTHER" id="PTHR36699">
    <property type="entry name" value="LD-TRANSPEPTIDASE"/>
    <property type="match status" value="1"/>
</dbReference>
<sequence>MQRRTLLLGLMGLGLAGCGLMGAPKAYRGPKVTQITVSKSRRKMWLMHNKRVLRRYNIGLGFAPEGHKKAEGDGRTPEGTYSIDRRNPNSAYHLSLGISYPNANDVAVAKAAGVEPGGDIFIHGRGPRFQRARGDWTWGCIAVTDREMTEIYSMVQTGTPIVILP</sequence>
<dbReference type="RefSeq" id="WP_048598535.1">
    <property type="nucleotide sequence ID" value="NZ_CBFHGK010000002.1"/>
</dbReference>
<dbReference type="UniPathway" id="UPA00219"/>
<dbReference type="AlphaFoldDB" id="A0A0U1NKU7"/>
<gene>
    <name evidence="9" type="ORF">NIG5292_01172</name>
</gene>
<dbReference type="SUPFAM" id="SSF141523">
    <property type="entry name" value="L,D-transpeptidase catalytic domain-like"/>
    <property type="match status" value="1"/>
</dbReference>
<organism evidence="9 10">
    <name type="scientific">Nereida ignava</name>
    <dbReference type="NCBI Taxonomy" id="282199"/>
    <lineage>
        <taxon>Bacteria</taxon>
        <taxon>Pseudomonadati</taxon>
        <taxon>Pseudomonadota</taxon>
        <taxon>Alphaproteobacteria</taxon>
        <taxon>Rhodobacterales</taxon>
        <taxon>Roseobacteraceae</taxon>
        <taxon>Nereida</taxon>
    </lineage>
</organism>
<feature type="active site" description="Proton donor/acceptor" evidence="7">
    <location>
        <position position="123"/>
    </location>
</feature>
<dbReference type="GO" id="GO:0009252">
    <property type="term" value="P:peptidoglycan biosynthetic process"/>
    <property type="evidence" value="ECO:0007669"/>
    <property type="project" value="UniProtKB-UniPathway"/>
</dbReference>
<accession>A0A0U1NKU7</accession>
<evidence type="ECO:0000256" key="6">
    <source>
        <dbReference type="ARBA" id="ARBA00023316"/>
    </source>
</evidence>
<dbReference type="GO" id="GO:0071555">
    <property type="term" value="P:cell wall organization"/>
    <property type="evidence" value="ECO:0007669"/>
    <property type="project" value="UniProtKB-UniRule"/>
</dbReference>
<evidence type="ECO:0000256" key="5">
    <source>
        <dbReference type="ARBA" id="ARBA00022984"/>
    </source>
</evidence>
<dbReference type="CDD" id="cd16913">
    <property type="entry name" value="YkuD_like"/>
    <property type="match status" value="1"/>
</dbReference>
<feature type="domain" description="L,D-TPase catalytic" evidence="8">
    <location>
        <begin position="33"/>
        <end position="164"/>
    </location>
</feature>
<keyword evidence="4 7" id="KW-0133">Cell shape</keyword>
<dbReference type="PROSITE" id="PS51257">
    <property type="entry name" value="PROKAR_LIPOPROTEIN"/>
    <property type="match status" value="1"/>
</dbReference>
<evidence type="ECO:0000256" key="2">
    <source>
        <dbReference type="ARBA" id="ARBA00005992"/>
    </source>
</evidence>
<name>A0A0U1NKU7_9RHOB</name>
<evidence type="ECO:0000256" key="3">
    <source>
        <dbReference type="ARBA" id="ARBA00022679"/>
    </source>
</evidence>
<evidence type="ECO:0000313" key="9">
    <source>
        <dbReference type="EMBL" id="CRK75129.1"/>
    </source>
</evidence>
<dbReference type="STRING" id="282199.GCA_001049735_01171"/>
<evidence type="ECO:0000259" key="8">
    <source>
        <dbReference type="PROSITE" id="PS52029"/>
    </source>
</evidence>
<dbReference type="GO" id="GO:0008360">
    <property type="term" value="P:regulation of cell shape"/>
    <property type="evidence" value="ECO:0007669"/>
    <property type="project" value="UniProtKB-UniRule"/>
</dbReference>
<dbReference type="InterPro" id="IPR005490">
    <property type="entry name" value="LD_TPept_cat_dom"/>
</dbReference>
<dbReference type="PROSITE" id="PS52029">
    <property type="entry name" value="LD_TPASE"/>
    <property type="match status" value="1"/>
</dbReference>
<evidence type="ECO:0000256" key="1">
    <source>
        <dbReference type="ARBA" id="ARBA00004752"/>
    </source>
</evidence>
<keyword evidence="3" id="KW-0808">Transferase</keyword>
<evidence type="ECO:0000313" key="10">
    <source>
        <dbReference type="Proteomes" id="UP000048949"/>
    </source>
</evidence>
<dbReference type="Pfam" id="PF03734">
    <property type="entry name" value="YkuD"/>
    <property type="match status" value="1"/>
</dbReference>